<name>A0A166SQ52_9AGAM</name>
<dbReference type="AlphaFoldDB" id="A0A166SQ52"/>
<accession>A0A166SQ52</accession>
<feature type="region of interest" description="Disordered" evidence="1">
    <location>
        <begin position="65"/>
        <end position="151"/>
    </location>
</feature>
<organism evidence="2 3">
    <name type="scientific">Athelia psychrophila</name>
    <dbReference type="NCBI Taxonomy" id="1759441"/>
    <lineage>
        <taxon>Eukaryota</taxon>
        <taxon>Fungi</taxon>
        <taxon>Dikarya</taxon>
        <taxon>Basidiomycota</taxon>
        <taxon>Agaricomycotina</taxon>
        <taxon>Agaricomycetes</taxon>
        <taxon>Agaricomycetidae</taxon>
        <taxon>Atheliales</taxon>
        <taxon>Atheliaceae</taxon>
        <taxon>Athelia</taxon>
    </lineage>
</organism>
<proteinExistence type="predicted"/>
<gene>
    <name evidence="2" type="ORF">FIBSPDRAFT_178222</name>
</gene>
<evidence type="ECO:0000313" key="3">
    <source>
        <dbReference type="Proteomes" id="UP000076532"/>
    </source>
</evidence>
<feature type="compositionally biased region" description="Basic and acidic residues" evidence="1">
    <location>
        <begin position="84"/>
        <end position="94"/>
    </location>
</feature>
<evidence type="ECO:0000313" key="2">
    <source>
        <dbReference type="EMBL" id="KZP29705.1"/>
    </source>
</evidence>
<reference evidence="2 3" key="1">
    <citation type="journal article" date="2016" name="Mol. Biol. Evol.">
        <title>Comparative Genomics of Early-Diverging Mushroom-Forming Fungi Provides Insights into the Origins of Lignocellulose Decay Capabilities.</title>
        <authorList>
            <person name="Nagy L.G."/>
            <person name="Riley R."/>
            <person name="Tritt A."/>
            <person name="Adam C."/>
            <person name="Daum C."/>
            <person name="Floudas D."/>
            <person name="Sun H."/>
            <person name="Yadav J.S."/>
            <person name="Pangilinan J."/>
            <person name="Larsson K.H."/>
            <person name="Matsuura K."/>
            <person name="Barry K."/>
            <person name="Labutti K."/>
            <person name="Kuo R."/>
            <person name="Ohm R.A."/>
            <person name="Bhattacharya S.S."/>
            <person name="Shirouzu T."/>
            <person name="Yoshinaga Y."/>
            <person name="Martin F.M."/>
            <person name="Grigoriev I.V."/>
            <person name="Hibbett D.S."/>
        </authorList>
    </citation>
    <scope>NUCLEOTIDE SEQUENCE [LARGE SCALE GENOMIC DNA]</scope>
    <source>
        <strain evidence="2 3">CBS 109695</strain>
    </source>
</reference>
<evidence type="ECO:0000256" key="1">
    <source>
        <dbReference type="SAM" id="MobiDB-lite"/>
    </source>
</evidence>
<dbReference type="EMBL" id="KV417497">
    <property type="protein sequence ID" value="KZP29705.1"/>
    <property type="molecule type" value="Genomic_DNA"/>
</dbReference>
<keyword evidence="3" id="KW-1185">Reference proteome</keyword>
<dbReference type="Proteomes" id="UP000076532">
    <property type="component" value="Unassembled WGS sequence"/>
</dbReference>
<sequence length="151" mass="15763">MKLVSTWFRSHNTRICTLTPTPTTAMPPTVSPRPNFSRAKSILHPHKGASDPIPIPPSLLAKAPHLAHQPHQPNTPHISGGSYRDPRTPSRADEAWLGDTVPASGGGGGIQKSQSLPGGGLTVVRGGAPHSSHPPTPGLRSSNSAPPGRGW</sequence>
<protein>
    <submittedName>
        <fullName evidence="2">Uncharacterized protein</fullName>
    </submittedName>
</protein>